<protein>
    <submittedName>
        <fullName evidence="1">Uncharacterized protein</fullName>
    </submittedName>
</protein>
<proteinExistence type="predicted"/>
<comment type="caution">
    <text evidence="1">The sequence shown here is derived from an EMBL/GenBank/DDBJ whole genome shotgun (WGS) entry which is preliminary data.</text>
</comment>
<sequence length="120" mass="13260">MRGRRGGSPWMKEGAIEKKASSWRTTGTAVAGSPIADGIVLILRGTSLDQRHVVAMLSVMFHKFVVVQGRDGRGSATYAEIGYSDVKTKRPLFYEGKVCSTFKRFRVITSSLTNLWMESS</sequence>
<dbReference type="Gramene" id="TVU41022">
    <property type="protein sequence ID" value="TVU41022"/>
    <property type="gene ID" value="EJB05_14512"/>
</dbReference>
<dbReference type="Proteomes" id="UP000324897">
    <property type="component" value="Chromosome 4"/>
</dbReference>
<dbReference type="AlphaFoldDB" id="A0A5J9VX66"/>
<name>A0A5J9VX66_9POAL</name>
<accession>A0A5J9VX66</accession>
<evidence type="ECO:0000313" key="2">
    <source>
        <dbReference type="Proteomes" id="UP000324897"/>
    </source>
</evidence>
<organism evidence="1 2">
    <name type="scientific">Eragrostis curvula</name>
    <name type="common">weeping love grass</name>
    <dbReference type="NCBI Taxonomy" id="38414"/>
    <lineage>
        <taxon>Eukaryota</taxon>
        <taxon>Viridiplantae</taxon>
        <taxon>Streptophyta</taxon>
        <taxon>Embryophyta</taxon>
        <taxon>Tracheophyta</taxon>
        <taxon>Spermatophyta</taxon>
        <taxon>Magnoliopsida</taxon>
        <taxon>Liliopsida</taxon>
        <taxon>Poales</taxon>
        <taxon>Poaceae</taxon>
        <taxon>PACMAD clade</taxon>
        <taxon>Chloridoideae</taxon>
        <taxon>Eragrostideae</taxon>
        <taxon>Eragrostidinae</taxon>
        <taxon>Eragrostis</taxon>
    </lineage>
</organism>
<evidence type="ECO:0000313" key="1">
    <source>
        <dbReference type="EMBL" id="TVU41022.1"/>
    </source>
</evidence>
<dbReference type="EMBL" id="RWGY01000007">
    <property type="protein sequence ID" value="TVU41022.1"/>
    <property type="molecule type" value="Genomic_DNA"/>
</dbReference>
<reference evidence="1 2" key="1">
    <citation type="journal article" date="2019" name="Sci. Rep.">
        <title>A high-quality genome of Eragrostis curvula grass provides insights into Poaceae evolution and supports new strategies to enhance forage quality.</title>
        <authorList>
            <person name="Carballo J."/>
            <person name="Santos B.A.C.M."/>
            <person name="Zappacosta D."/>
            <person name="Garbus I."/>
            <person name="Selva J.P."/>
            <person name="Gallo C.A."/>
            <person name="Diaz A."/>
            <person name="Albertini E."/>
            <person name="Caccamo M."/>
            <person name="Echenique V."/>
        </authorList>
    </citation>
    <scope>NUCLEOTIDE SEQUENCE [LARGE SCALE GENOMIC DNA]</scope>
    <source>
        <strain evidence="2">cv. Victoria</strain>
        <tissue evidence="1">Leaf</tissue>
    </source>
</reference>
<feature type="non-terminal residue" evidence="1">
    <location>
        <position position="1"/>
    </location>
</feature>
<gene>
    <name evidence="1" type="ORF">EJB05_14512</name>
</gene>
<keyword evidence="2" id="KW-1185">Reference proteome</keyword>